<proteinExistence type="predicted"/>
<sequence>MGNKCTFDYNLFYDNKSYYNMFEFDSLNLNTDPFGFPVNHDNNSSFGGQSDAFENLMFPQTKIFEDQFPELVGGNAIDIYDCGSSSGYGSPGPTSTPINNPDGLYFGLGIQQVPAIAPFKNILNEGGNKFEDNDNFMKFLPQAEVNPNNFLFNKAFNVIPNEPILPPSIISKTIKPYPDGVMEEICLPKKNNNSKKEESKVAATDDGFDPEEIAEFSRLLSSPKKAPPSKYQCHICFKTGHYISDCPSRFSSPFEELTPYQGRKKCYGEFQCQQCKRKWTSQNSVANEAQSCIKCHISVFPHKQLPVEKAVSLGLVKPSKFVPQGKIAPIGSGRPTHVSH</sequence>
<dbReference type="InterPro" id="IPR001878">
    <property type="entry name" value="Znf_CCHC"/>
</dbReference>
<dbReference type="GO" id="GO:0008270">
    <property type="term" value="F:zinc ion binding"/>
    <property type="evidence" value="ECO:0007669"/>
    <property type="project" value="UniProtKB-KW"/>
</dbReference>
<reference evidence="6" key="1">
    <citation type="submission" date="2014-09" db="EMBL/GenBank/DDBJ databases">
        <authorList>
            <person name="Aslett A.Martin."/>
        </authorList>
    </citation>
    <scope>NUCLEOTIDE SEQUENCE</scope>
    <source>
        <strain evidence="6">ED321 Heterogonic</strain>
    </source>
</reference>
<evidence type="ECO:0000256" key="4">
    <source>
        <dbReference type="PROSITE-ProRule" id="PRU00047"/>
    </source>
</evidence>
<name>A0A090KWC8_STRRB</name>
<evidence type="ECO:0000313" key="8">
    <source>
        <dbReference type="WBParaSite" id="SRAE_X000131900.1"/>
    </source>
</evidence>
<dbReference type="InterPro" id="IPR033446">
    <property type="entry name" value="ZCCHC24_Znf-3CxxC"/>
</dbReference>
<dbReference type="InterPro" id="IPR027377">
    <property type="entry name" value="ZAR1/RTP1-5-like_Znf-3CxxC"/>
</dbReference>
<dbReference type="CTD" id="36384380"/>
<dbReference type="Pfam" id="PF13696">
    <property type="entry name" value="zf-CCHC_2"/>
    <property type="match status" value="1"/>
</dbReference>
<dbReference type="SMART" id="SM00343">
    <property type="entry name" value="ZnF_C2HC"/>
    <property type="match status" value="1"/>
</dbReference>
<keyword evidence="1" id="KW-0479">Metal-binding</keyword>
<dbReference type="GO" id="GO:0003676">
    <property type="term" value="F:nucleic acid binding"/>
    <property type="evidence" value="ECO:0007669"/>
    <property type="project" value="InterPro"/>
</dbReference>
<dbReference type="OrthoDB" id="10038672at2759"/>
<reference evidence="7" key="2">
    <citation type="submission" date="2014-09" db="EMBL/GenBank/DDBJ databases">
        <authorList>
            <person name="Martin A.A."/>
        </authorList>
    </citation>
    <scope>NUCLEOTIDE SEQUENCE</scope>
    <source>
        <strain evidence="7">ED321</strain>
    </source>
</reference>
<dbReference type="Proteomes" id="UP000035682">
    <property type="component" value="Unplaced"/>
</dbReference>
<evidence type="ECO:0000313" key="6">
    <source>
        <dbReference type="EMBL" id="CEF59572.1"/>
    </source>
</evidence>
<dbReference type="GeneID" id="36384380"/>
<keyword evidence="7" id="KW-1185">Reference proteome</keyword>
<dbReference type="SUPFAM" id="SSF57756">
    <property type="entry name" value="Retrovirus zinc finger-like domains"/>
    <property type="match status" value="1"/>
</dbReference>
<dbReference type="Gene3D" id="4.10.60.10">
    <property type="entry name" value="Zinc finger, CCHC-type"/>
    <property type="match status" value="1"/>
</dbReference>
<evidence type="ECO:0000259" key="5">
    <source>
        <dbReference type="PROSITE" id="PS50158"/>
    </source>
</evidence>
<gene>
    <name evidence="6 8 9" type="ORF">SRAE_X000131900</name>
</gene>
<accession>A0A090KWC8</accession>
<organism evidence="6">
    <name type="scientific">Strongyloides ratti</name>
    <name type="common">Parasitic roundworm</name>
    <dbReference type="NCBI Taxonomy" id="34506"/>
    <lineage>
        <taxon>Eukaryota</taxon>
        <taxon>Metazoa</taxon>
        <taxon>Ecdysozoa</taxon>
        <taxon>Nematoda</taxon>
        <taxon>Chromadorea</taxon>
        <taxon>Rhabditida</taxon>
        <taxon>Tylenchina</taxon>
        <taxon>Panagrolaimomorpha</taxon>
        <taxon>Strongyloidoidea</taxon>
        <taxon>Strongyloididae</taxon>
        <taxon>Strongyloides</taxon>
    </lineage>
</organism>
<evidence type="ECO:0000313" key="9">
    <source>
        <dbReference type="WormBase" id="SRAE_X000131900"/>
    </source>
</evidence>
<dbReference type="WBParaSite" id="SRAE_X000131900.1">
    <property type="protein sequence ID" value="SRAE_X000131900.1"/>
    <property type="gene ID" value="WBGene00266886"/>
</dbReference>
<evidence type="ECO:0000313" key="7">
    <source>
        <dbReference type="Proteomes" id="UP000035682"/>
    </source>
</evidence>
<dbReference type="InterPro" id="IPR025829">
    <property type="entry name" value="Zn_knuckle_CX2CX3GHX4C"/>
</dbReference>
<reference evidence="8" key="3">
    <citation type="submission" date="2020-12" db="UniProtKB">
        <authorList>
            <consortium name="WormBaseParasite"/>
        </authorList>
    </citation>
    <scope>IDENTIFICATION</scope>
</reference>
<feature type="domain" description="CCHC-type" evidence="5">
    <location>
        <begin position="233"/>
        <end position="248"/>
    </location>
</feature>
<evidence type="ECO:0000256" key="2">
    <source>
        <dbReference type="ARBA" id="ARBA00022771"/>
    </source>
</evidence>
<dbReference type="SMART" id="SM01328">
    <property type="entry name" value="zf-3CxxC"/>
    <property type="match status" value="1"/>
</dbReference>
<dbReference type="AlphaFoldDB" id="A0A090KWC8"/>
<protein>
    <submittedName>
        <fullName evidence="6">Zinc finger, CCHC-type domain and Zinc knuckle CX2CX3GHX4C domain and Zinc-binding domain-containing protein</fullName>
    </submittedName>
</protein>
<dbReference type="PROSITE" id="PS50158">
    <property type="entry name" value="ZF_CCHC"/>
    <property type="match status" value="1"/>
</dbReference>
<evidence type="ECO:0000256" key="1">
    <source>
        <dbReference type="ARBA" id="ARBA00022723"/>
    </source>
</evidence>
<dbReference type="WormBase" id="SRAE_X000131900">
    <property type="protein sequence ID" value="SRP04290"/>
    <property type="gene ID" value="WBGene00266886"/>
</dbReference>
<keyword evidence="3" id="KW-0862">Zinc</keyword>
<dbReference type="Pfam" id="PF17180">
    <property type="entry name" value="Zn_ribbon_3CxxC_2"/>
    <property type="match status" value="1"/>
</dbReference>
<dbReference type="EMBL" id="LN609396">
    <property type="protein sequence ID" value="CEF59572.1"/>
    <property type="molecule type" value="Genomic_DNA"/>
</dbReference>
<keyword evidence="2 4" id="KW-0863">Zinc-finger</keyword>
<dbReference type="GO" id="GO:0019899">
    <property type="term" value="F:enzyme binding"/>
    <property type="evidence" value="ECO:0007669"/>
    <property type="project" value="UniProtKB-ARBA"/>
</dbReference>
<dbReference type="RefSeq" id="XP_024498783.1">
    <property type="nucleotide sequence ID" value="XM_024647608.1"/>
</dbReference>
<dbReference type="InterPro" id="IPR036875">
    <property type="entry name" value="Znf_CCHC_sf"/>
</dbReference>
<evidence type="ECO:0000256" key="3">
    <source>
        <dbReference type="ARBA" id="ARBA00022833"/>
    </source>
</evidence>